<dbReference type="InterPro" id="IPR020084">
    <property type="entry name" value="NUDIX_hydrolase_CS"/>
</dbReference>
<sequence length="541" mass="59459">MAQDRITLDDVLTDLSVRFIINVPEEELQEVARIYFQIEQAHWHYLDFFREKYPHLPMLTLKKFSTRMLAHCPVLPHWQDHEQAYRDFLDYKFQVPVCGAILLNPTLDRCLLVKGWSARASWGFPRGKINQDEPEAACAVREVMEETGFDIGSLLHKDHYIESYVARQRVRLYIVPNVPESTCFTPMTRKEISSVEWAPIASLPTSPKGKAAAYNDSPSLDPMSNGSKKYYMVAPFVPELRQWVAQHRRYYQHRHPSTGHPGQASQLAAQKARARSPVVSSAPKSLPQAHRQPQYPTAASPQPTPMNSLMAMITKNKSPGNQAPPLSSPPLSPSADSVGSRITHSRTSTRSRKPKPDAESLKAMLGIGTTKPARAPAKAAAPASTAASRNAIAKDLLRQFQAASSPLVESAKRSTCLPSGTPQRSPSAQPLSFQSLMNRLTASSLAAPGVASTNAIPANGVSLNTTLTPGASLPPLQTSAPPTPDTKSKSLLDLFQRAKVPASQTRPTASQPPPLSQPNPMEQFEFDRALLENSFKQLKSS</sequence>
<dbReference type="FunFam" id="3.90.79.10:FF:000003">
    <property type="entry name" value="M7GpppN-mRNA hydrolase isoform 2"/>
    <property type="match status" value="1"/>
</dbReference>
<dbReference type="EMBL" id="JANBQB010000093">
    <property type="protein sequence ID" value="KAJ1982335.1"/>
    <property type="molecule type" value="Genomic_DNA"/>
</dbReference>
<comment type="subcellular location">
    <subcellularLocation>
        <location evidence="2">Cytoplasm</location>
    </subcellularLocation>
</comment>
<comment type="caution">
    <text evidence="11">The sequence shown here is derived from an EMBL/GenBank/DDBJ whole genome shotgun (WGS) entry which is preliminary data.</text>
</comment>
<feature type="region of interest" description="Disordered" evidence="9">
    <location>
        <begin position="467"/>
        <end position="524"/>
    </location>
</feature>
<evidence type="ECO:0000256" key="1">
    <source>
        <dbReference type="ARBA" id="ARBA00001936"/>
    </source>
</evidence>
<dbReference type="PANTHER" id="PTHR23114:SF17">
    <property type="entry name" value="M7GPPPN-MRNA HYDROLASE"/>
    <property type="match status" value="1"/>
</dbReference>
<dbReference type="Proteomes" id="UP001151582">
    <property type="component" value="Unassembled WGS sequence"/>
</dbReference>
<name>A0A9W8B9D2_9FUNG</name>
<keyword evidence="6 11" id="KW-0378">Hydrolase</keyword>
<proteinExistence type="inferred from homology"/>
<feature type="compositionally biased region" description="Polar residues" evidence="9">
    <location>
        <begin position="467"/>
        <end position="480"/>
    </location>
</feature>
<evidence type="ECO:0000256" key="5">
    <source>
        <dbReference type="ARBA" id="ARBA00022723"/>
    </source>
</evidence>
<dbReference type="InterPro" id="IPR007722">
    <property type="entry name" value="DCP2_BoxA"/>
</dbReference>
<dbReference type="GO" id="GO:0140933">
    <property type="term" value="F:5'-(N(7)-methylguanosine 5'-triphospho)-[mRNA] hydrolase activity"/>
    <property type="evidence" value="ECO:0007669"/>
    <property type="project" value="UniProtKB-EC"/>
</dbReference>
<dbReference type="GO" id="GO:0000184">
    <property type="term" value="P:nuclear-transcribed mRNA catabolic process, nonsense-mediated decay"/>
    <property type="evidence" value="ECO:0007669"/>
    <property type="project" value="InterPro"/>
</dbReference>
<keyword evidence="12" id="KW-1185">Reference proteome</keyword>
<evidence type="ECO:0000259" key="10">
    <source>
        <dbReference type="PROSITE" id="PS51462"/>
    </source>
</evidence>
<feature type="region of interest" description="Disordered" evidence="9">
    <location>
        <begin position="253"/>
        <end position="359"/>
    </location>
</feature>
<dbReference type="PANTHER" id="PTHR23114">
    <property type="entry name" value="M7GPPPN-MRNA HYDROLASE"/>
    <property type="match status" value="1"/>
</dbReference>
<keyword evidence="5" id="KW-0479">Metal-binding</keyword>
<evidence type="ECO:0000256" key="8">
    <source>
        <dbReference type="ARBA" id="ARBA00023211"/>
    </source>
</evidence>
<dbReference type="PROSITE" id="PS51462">
    <property type="entry name" value="NUDIX"/>
    <property type="match status" value="1"/>
</dbReference>
<evidence type="ECO:0000256" key="9">
    <source>
        <dbReference type="SAM" id="MobiDB-lite"/>
    </source>
</evidence>
<accession>A0A9W8B9D2</accession>
<evidence type="ECO:0000313" key="11">
    <source>
        <dbReference type="EMBL" id="KAJ1982335.1"/>
    </source>
</evidence>
<keyword evidence="8" id="KW-0464">Manganese</keyword>
<evidence type="ECO:0000313" key="12">
    <source>
        <dbReference type="Proteomes" id="UP001151582"/>
    </source>
</evidence>
<keyword evidence="4" id="KW-0963">Cytoplasm</keyword>
<dbReference type="AlphaFoldDB" id="A0A9W8B9D2"/>
<evidence type="ECO:0000256" key="4">
    <source>
        <dbReference type="ARBA" id="ARBA00022490"/>
    </source>
</evidence>
<gene>
    <name evidence="11" type="primary">DCP2</name>
    <name evidence="11" type="ORF">H4R34_001745</name>
</gene>
<dbReference type="CDD" id="cd03672">
    <property type="entry name" value="NUDIX_Dcp2p_Nudt20"/>
    <property type="match status" value="1"/>
</dbReference>
<reference evidence="11" key="1">
    <citation type="submission" date="2022-07" db="EMBL/GenBank/DDBJ databases">
        <title>Phylogenomic reconstructions and comparative analyses of Kickxellomycotina fungi.</title>
        <authorList>
            <person name="Reynolds N.K."/>
            <person name="Stajich J.E."/>
            <person name="Barry K."/>
            <person name="Grigoriev I.V."/>
            <person name="Crous P."/>
            <person name="Smith M.E."/>
        </authorList>
    </citation>
    <scope>NUCLEOTIDE SEQUENCE</scope>
    <source>
        <strain evidence="11">RSA 567</strain>
    </source>
</reference>
<comment type="similarity">
    <text evidence="3">Belongs to the Nudix hydrolase family. DCP2 subfamily.</text>
</comment>
<keyword evidence="7" id="KW-0694">RNA-binding</keyword>
<protein>
    <submittedName>
        <fullName evidence="11">mRNA-decapping enzyme subunit 2</fullName>
        <ecNumber evidence="11">3.6.1.62</ecNumber>
    </submittedName>
</protein>
<feature type="compositionally biased region" description="Basic residues" evidence="9">
    <location>
        <begin position="343"/>
        <end position="353"/>
    </location>
</feature>
<comment type="cofactor">
    <cofactor evidence="1">
        <name>Mn(2+)</name>
        <dbReference type="ChEBI" id="CHEBI:29035"/>
    </cofactor>
</comment>
<dbReference type="InterPro" id="IPR000086">
    <property type="entry name" value="NUDIX_hydrolase_dom"/>
</dbReference>
<dbReference type="Pfam" id="PF00293">
    <property type="entry name" value="NUDIX"/>
    <property type="match status" value="1"/>
</dbReference>
<dbReference type="GO" id="GO:0030145">
    <property type="term" value="F:manganese ion binding"/>
    <property type="evidence" value="ECO:0007669"/>
    <property type="project" value="InterPro"/>
</dbReference>
<evidence type="ECO:0000256" key="6">
    <source>
        <dbReference type="ARBA" id="ARBA00022801"/>
    </source>
</evidence>
<dbReference type="OrthoDB" id="18996at2759"/>
<feature type="region of interest" description="Disordered" evidence="9">
    <location>
        <begin position="404"/>
        <end position="429"/>
    </location>
</feature>
<dbReference type="EC" id="3.6.1.62" evidence="11"/>
<dbReference type="InterPro" id="IPR036189">
    <property type="entry name" value="DCP2_BoxA_sf"/>
</dbReference>
<dbReference type="GO" id="GO:0003723">
    <property type="term" value="F:RNA binding"/>
    <property type="evidence" value="ECO:0007669"/>
    <property type="project" value="UniProtKB-KW"/>
</dbReference>
<evidence type="ECO:0000256" key="7">
    <source>
        <dbReference type="ARBA" id="ARBA00022884"/>
    </source>
</evidence>
<dbReference type="SUPFAM" id="SSF140586">
    <property type="entry name" value="Dcp2 domain-like"/>
    <property type="match status" value="1"/>
</dbReference>
<dbReference type="InterPro" id="IPR015797">
    <property type="entry name" value="NUDIX_hydrolase-like_dom_sf"/>
</dbReference>
<evidence type="ECO:0000256" key="2">
    <source>
        <dbReference type="ARBA" id="ARBA00004496"/>
    </source>
</evidence>
<dbReference type="Gene3D" id="3.90.79.10">
    <property type="entry name" value="Nucleoside Triphosphate Pyrophosphohydrolase"/>
    <property type="match status" value="1"/>
</dbReference>
<evidence type="ECO:0000256" key="3">
    <source>
        <dbReference type="ARBA" id="ARBA00005279"/>
    </source>
</evidence>
<dbReference type="GO" id="GO:0000932">
    <property type="term" value="C:P-body"/>
    <property type="evidence" value="ECO:0007669"/>
    <property type="project" value="TreeGrafter"/>
</dbReference>
<dbReference type="GO" id="GO:0000290">
    <property type="term" value="P:deadenylation-dependent decapping of nuclear-transcribed mRNA"/>
    <property type="evidence" value="ECO:0007669"/>
    <property type="project" value="InterPro"/>
</dbReference>
<dbReference type="PROSITE" id="PS00893">
    <property type="entry name" value="NUDIX_BOX"/>
    <property type="match status" value="1"/>
</dbReference>
<dbReference type="Gene3D" id="1.10.10.1050">
    <property type="entry name" value="Dcp2, box A domain"/>
    <property type="match status" value="1"/>
</dbReference>
<dbReference type="SMART" id="SM01125">
    <property type="entry name" value="DCP2"/>
    <property type="match status" value="1"/>
</dbReference>
<feature type="compositionally biased region" description="Polar residues" evidence="9">
    <location>
        <begin position="416"/>
        <end position="429"/>
    </location>
</feature>
<feature type="domain" description="Nudix hydrolase" evidence="10">
    <location>
        <begin position="93"/>
        <end position="224"/>
    </location>
</feature>
<feature type="compositionally biased region" description="Polar residues" evidence="9">
    <location>
        <begin position="294"/>
        <end position="307"/>
    </location>
</feature>
<dbReference type="InterPro" id="IPR044099">
    <property type="entry name" value="Dcp2_NUDIX"/>
</dbReference>
<dbReference type="Pfam" id="PF05026">
    <property type="entry name" value="DCP2"/>
    <property type="match status" value="1"/>
</dbReference>
<dbReference type="SUPFAM" id="SSF55811">
    <property type="entry name" value="Nudix"/>
    <property type="match status" value="1"/>
</dbReference>
<organism evidence="11 12">
    <name type="scientific">Dimargaris verticillata</name>
    <dbReference type="NCBI Taxonomy" id="2761393"/>
    <lineage>
        <taxon>Eukaryota</taxon>
        <taxon>Fungi</taxon>
        <taxon>Fungi incertae sedis</taxon>
        <taxon>Zoopagomycota</taxon>
        <taxon>Kickxellomycotina</taxon>
        <taxon>Dimargaritomycetes</taxon>
        <taxon>Dimargaritales</taxon>
        <taxon>Dimargaritaceae</taxon>
        <taxon>Dimargaris</taxon>
    </lineage>
</organism>